<reference evidence="2 3" key="1">
    <citation type="submission" date="2021-11" db="EMBL/GenBank/DDBJ databases">
        <authorList>
            <person name="Oh E.-T."/>
            <person name="Kim S.-B."/>
        </authorList>
    </citation>
    <scope>NUCLEOTIDE SEQUENCE [LARGE SCALE GENOMIC DNA]</scope>
    <source>
        <strain evidence="2 3">MMS20-SJTN17</strain>
    </source>
</reference>
<comment type="caution">
    <text evidence="2">The sequence shown here is derived from an EMBL/GenBank/DDBJ whole genome shotgun (WGS) entry which is preliminary data.</text>
</comment>
<proteinExistence type="predicted"/>
<dbReference type="Pfam" id="PF03797">
    <property type="entry name" value="Autotransporter"/>
    <property type="match status" value="1"/>
</dbReference>
<feature type="domain" description="Autotransporter" evidence="1">
    <location>
        <begin position="12"/>
        <end position="135"/>
    </location>
</feature>
<evidence type="ECO:0000259" key="1">
    <source>
        <dbReference type="Pfam" id="PF03797"/>
    </source>
</evidence>
<accession>A0ABS8KMA5</accession>
<gene>
    <name evidence="2" type="ORF">LJ655_27675</name>
</gene>
<evidence type="ECO:0000313" key="2">
    <source>
        <dbReference type="EMBL" id="MCC8405593.1"/>
    </source>
</evidence>
<dbReference type="Gene3D" id="2.40.128.130">
    <property type="entry name" value="Autotransporter beta-domain"/>
    <property type="match status" value="1"/>
</dbReference>
<protein>
    <submittedName>
        <fullName evidence="2">Autotransporter outer membrane beta-barrel domain-containing protein</fullName>
    </submittedName>
</protein>
<sequence>MLSAPCRTTDPTLAAYLESGLSLPLASGTWLFHAGMRAGHYMQPGFAEHDGGGIDLSYAAANSNAGPISGARSTGGWGVAWEHRFGSASQSFAAAFVNAPDATWQVFGSPTSRDTARLTLGANWRRTRLSTFYVRFAADEGAREHDHGVLAEAQGEMVSQV</sequence>
<dbReference type="InterPro" id="IPR005546">
    <property type="entry name" value="Autotransporte_beta"/>
</dbReference>
<dbReference type="Proteomes" id="UP001430614">
    <property type="component" value="Unassembled WGS sequence"/>
</dbReference>
<dbReference type="SUPFAM" id="SSF103515">
    <property type="entry name" value="Autotransporter"/>
    <property type="match status" value="1"/>
</dbReference>
<keyword evidence="3" id="KW-1185">Reference proteome</keyword>
<organism evidence="2 3">
    <name type="scientific">Paraburkholderia translucens</name>
    <dbReference type="NCBI Taxonomy" id="2886945"/>
    <lineage>
        <taxon>Bacteria</taxon>
        <taxon>Pseudomonadati</taxon>
        <taxon>Pseudomonadota</taxon>
        <taxon>Betaproteobacteria</taxon>
        <taxon>Burkholderiales</taxon>
        <taxon>Burkholderiaceae</taxon>
        <taxon>Paraburkholderia</taxon>
    </lineage>
</organism>
<evidence type="ECO:0000313" key="3">
    <source>
        <dbReference type="Proteomes" id="UP001430614"/>
    </source>
</evidence>
<dbReference type="EMBL" id="JAJITC010000022">
    <property type="protein sequence ID" value="MCC8405593.1"/>
    <property type="molecule type" value="Genomic_DNA"/>
</dbReference>
<name>A0ABS8KMA5_9BURK</name>
<dbReference type="InterPro" id="IPR036709">
    <property type="entry name" value="Autotransporte_beta_dom_sf"/>
</dbReference>
<dbReference type="RefSeq" id="WP_230564361.1">
    <property type="nucleotide sequence ID" value="NZ_JAJITC010000022.1"/>
</dbReference>